<accession>S4XHX9</accession>
<feature type="transmembrane region" description="Helical" evidence="1">
    <location>
        <begin position="101"/>
        <end position="123"/>
    </location>
</feature>
<reference evidence="3 4" key="1">
    <citation type="submission" date="2012-06" db="EMBL/GenBank/DDBJ databases">
        <title>Complete genome sequence of Corynebacterium terpenotabidum Y-11 (=DSM 44721).</title>
        <authorList>
            <person name="Ruckert C."/>
            <person name="Albersmeier A."/>
            <person name="Al-Dilaimi A."/>
            <person name="Szczepanowski R."/>
            <person name="Kalinowski J."/>
        </authorList>
    </citation>
    <scope>NUCLEOTIDE SEQUENCE [LARGE SCALE GENOMIC DNA]</scope>
    <source>
        <strain evidence="3 4">Y-11</strain>
    </source>
</reference>
<keyword evidence="1" id="KW-0812">Transmembrane</keyword>
<protein>
    <recommendedName>
        <fullName evidence="2">Putative zinc-finger domain-containing protein</fullName>
    </recommendedName>
</protein>
<dbReference type="OrthoDB" id="5197868at2"/>
<dbReference type="AlphaFoldDB" id="S4XHX9"/>
<dbReference type="RefSeq" id="WP_020441655.1">
    <property type="nucleotide sequence ID" value="NC_021663.1"/>
</dbReference>
<dbReference type="HOGENOM" id="CLU_081592_2_0_11"/>
<evidence type="ECO:0000313" key="3">
    <source>
        <dbReference type="EMBL" id="AGP31295.1"/>
    </source>
</evidence>
<dbReference type="InterPro" id="IPR027383">
    <property type="entry name" value="Znf_put"/>
</dbReference>
<dbReference type="Pfam" id="PF13490">
    <property type="entry name" value="zf-HC2"/>
    <property type="match status" value="1"/>
</dbReference>
<feature type="transmembrane region" description="Helical" evidence="1">
    <location>
        <begin position="155"/>
        <end position="175"/>
    </location>
</feature>
<evidence type="ECO:0000313" key="4">
    <source>
        <dbReference type="Proteomes" id="UP000014809"/>
    </source>
</evidence>
<evidence type="ECO:0000256" key="1">
    <source>
        <dbReference type="SAM" id="Phobius"/>
    </source>
</evidence>
<dbReference type="eggNOG" id="COG5660">
    <property type="taxonomic scope" value="Bacteria"/>
</dbReference>
<sequence length="270" mass="28136">MNCDEARAALSARLDGEPEPAGTATDAVDAHVAACADCQVWFAAAADLNRRLRMSVTSTPTGTADAAAPLDAGEVARRMTELAERTPEISQRLRSRSLPLALCRVLMVVLAVIYVAWAVILLVNATDVPESVVPGSVDGAGGAVANSGDPDLTSLSVDAATVRLALAAGLLWGAWRPRAAPGLLPVFLALWGFGAGFSTRDLVLGYLDAPTVAGLLLHLASCAAVIGVWLARHHAVQPLRESLRMLGALPVTYSPDDASRNSTWRPGDGD</sequence>
<dbReference type="EMBL" id="CP003696">
    <property type="protein sequence ID" value="AGP31295.1"/>
    <property type="molecule type" value="Genomic_DNA"/>
</dbReference>
<organism evidence="3 4">
    <name type="scientific">Corynebacterium terpenotabidum Y-11</name>
    <dbReference type="NCBI Taxonomy" id="1200352"/>
    <lineage>
        <taxon>Bacteria</taxon>
        <taxon>Bacillati</taxon>
        <taxon>Actinomycetota</taxon>
        <taxon>Actinomycetes</taxon>
        <taxon>Mycobacteriales</taxon>
        <taxon>Corynebacteriaceae</taxon>
        <taxon>Corynebacterium</taxon>
    </lineage>
</organism>
<gene>
    <name evidence="3" type="ORF">A606_08250</name>
</gene>
<keyword evidence="1" id="KW-0472">Membrane</keyword>
<feature type="domain" description="Putative zinc-finger" evidence="2">
    <location>
        <begin position="3"/>
        <end position="39"/>
    </location>
</feature>
<feature type="transmembrane region" description="Helical" evidence="1">
    <location>
        <begin position="211"/>
        <end position="231"/>
    </location>
</feature>
<dbReference type="PATRIC" id="fig|1200352.3.peg.1678"/>
<feature type="transmembrane region" description="Helical" evidence="1">
    <location>
        <begin position="182"/>
        <end position="199"/>
    </location>
</feature>
<keyword evidence="1" id="KW-1133">Transmembrane helix</keyword>
<dbReference type="Proteomes" id="UP000014809">
    <property type="component" value="Chromosome"/>
</dbReference>
<keyword evidence="4" id="KW-1185">Reference proteome</keyword>
<dbReference type="STRING" id="1200352.A606_08250"/>
<name>S4XHX9_9CORY</name>
<dbReference type="KEGG" id="cter:A606_08250"/>
<proteinExistence type="predicted"/>
<evidence type="ECO:0000259" key="2">
    <source>
        <dbReference type="Pfam" id="PF13490"/>
    </source>
</evidence>